<keyword evidence="1" id="KW-0732">Signal</keyword>
<dbReference type="Proteomes" id="UP001158050">
    <property type="component" value="Unassembled WGS sequence"/>
</dbReference>
<comment type="caution">
    <text evidence="2">The sequence shown here is derived from an EMBL/GenBank/DDBJ whole genome shotgun (WGS) entry which is preliminary data.</text>
</comment>
<evidence type="ECO:0000313" key="2">
    <source>
        <dbReference type="EMBL" id="SMP89103.1"/>
    </source>
</evidence>
<keyword evidence="3" id="KW-1185">Reference proteome</keyword>
<gene>
    <name evidence="2" type="ORF">SAMN05421679_101640</name>
</gene>
<protein>
    <submittedName>
        <fullName evidence="2">Uncharacterized protein</fullName>
    </submittedName>
</protein>
<organism evidence="2 3">
    <name type="scientific">Epilithonimonas pallida</name>
    <dbReference type="NCBI Taxonomy" id="373671"/>
    <lineage>
        <taxon>Bacteria</taxon>
        <taxon>Pseudomonadati</taxon>
        <taxon>Bacteroidota</taxon>
        <taxon>Flavobacteriia</taxon>
        <taxon>Flavobacteriales</taxon>
        <taxon>Weeksellaceae</taxon>
        <taxon>Chryseobacterium group</taxon>
        <taxon>Epilithonimonas</taxon>
    </lineage>
</organism>
<sequence>MKKIIFFFIFSLFGLFASQITEPKFFDDSILNQKYPNFIKFQEIKNYTPFNNSYIGSYWLESVKDIPEELESFSNIFNYLKFEKVQDKIYALGVNSLGFWLIINENKKTKPYFIGIAQDKFIHIKISSIYRLIKDDKLQLECSIIKQTSLGSRPMISEEDFPKYKALKENLLLSIDINIIKQDSDGDGYNDIFENYIGLNPKSKDSDNDGINDDVDFNPLYKSIDNEYTNAFNKYINGGYIHKFDNSKTVTPIFVKEHQIQSDINPFKFDIYIIENTALKNIAPKTNRVLLFMKNKDRNNFNITDSEYRDIIKTNDNEFEITSAYENGSTSCRIKKEGNDWILNLISATVY</sequence>
<accession>A0ABY1QYH3</accession>
<evidence type="ECO:0000256" key="1">
    <source>
        <dbReference type="SAM" id="SignalP"/>
    </source>
</evidence>
<name>A0ABY1QYH3_9FLAO</name>
<evidence type="ECO:0000313" key="3">
    <source>
        <dbReference type="Proteomes" id="UP001158050"/>
    </source>
</evidence>
<feature type="signal peptide" evidence="1">
    <location>
        <begin position="1"/>
        <end position="17"/>
    </location>
</feature>
<dbReference type="RefSeq" id="WP_283415510.1">
    <property type="nucleotide sequence ID" value="NZ_FXUO01000001.1"/>
</dbReference>
<reference evidence="2 3" key="1">
    <citation type="submission" date="2017-05" db="EMBL/GenBank/DDBJ databases">
        <authorList>
            <person name="Varghese N."/>
            <person name="Submissions S."/>
        </authorList>
    </citation>
    <scope>NUCLEOTIDE SEQUENCE [LARGE SCALE GENOMIC DNA]</scope>
    <source>
        <strain evidence="2 3">DSM 18015</strain>
    </source>
</reference>
<dbReference type="EMBL" id="FXUO01000001">
    <property type="protein sequence ID" value="SMP89103.1"/>
    <property type="molecule type" value="Genomic_DNA"/>
</dbReference>
<feature type="chain" id="PRO_5045738636" evidence="1">
    <location>
        <begin position="18"/>
        <end position="351"/>
    </location>
</feature>
<proteinExistence type="predicted"/>